<feature type="transmembrane region" description="Helical" evidence="1">
    <location>
        <begin position="16"/>
        <end position="34"/>
    </location>
</feature>
<feature type="transmembrane region" description="Helical" evidence="1">
    <location>
        <begin position="146"/>
        <end position="164"/>
    </location>
</feature>
<keyword evidence="4" id="KW-1185">Reference proteome</keyword>
<comment type="caution">
    <text evidence="3">The sequence shown here is derived from an EMBL/GenBank/DDBJ whole genome shotgun (WGS) entry which is preliminary data.</text>
</comment>
<name>A0A432ZUK4_9GAMM</name>
<dbReference type="InterPro" id="IPR003675">
    <property type="entry name" value="Rce1/LyrA-like_dom"/>
</dbReference>
<keyword evidence="1" id="KW-1133">Transmembrane helix</keyword>
<protein>
    <recommendedName>
        <fullName evidence="2">CAAX prenyl protease 2/Lysostaphin resistance protein A-like domain-containing protein</fullName>
    </recommendedName>
</protein>
<accession>A0A432ZUK4</accession>
<dbReference type="GO" id="GO:0080120">
    <property type="term" value="P:CAAX-box protein maturation"/>
    <property type="evidence" value="ECO:0007669"/>
    <property type="project" value="UniProtKB-ARBA"/>
</dbReference>
<dbReference type="EMBL" id="PIQH01000001">
    <property type="protein sequence ID" value="RUO81522.1"/>
    <property type="molecule type" value="Genomic_DNA"/>
</dbReference>
<proteinExistence type="predicted"/>
<dbReference type="GO" id="GO:0004175">
    <property type="term" value="F:endopeptidase activity"/>
    <property type="evidence" value="ECO:0007669"/>
    <property type="project" value="UniProtKB-ARBA"/>
</dbReference>
<dbReference type="AlphaFoldDB" id="A0A432ZUK4"/>
<dbReference type="RefSeq" id="WP_126840864.1">
    <property type="nucleotide sequence ID" value="NZ_PIQH01000001.1"/>
</dbReference>
<feature type="transmembrane region" description="Helical" evidence="1">
    <location>
        <begin position="81"/>
        <end position="102"/>
    </location>
</feature>
<evidence type="ECO:0000313" key="3">
    <source>
        <dbReference type="EMBL" id="RUO81522.1"/>
    </source>
</evidence>
<dbReference type="Pfam" id="PF02517">
    <property type="entry name" value="Rce1-like"/>
    <property type="match status" value="1"/>
</dbReference>
<dbReference type="Proteomes" id="UP000287996">
    <property type="component" value="Unassembled WGS sequence"/>
</dbReference>
<evidence type="ECO:0000256" key="1">
    <source>
        <dbReference type="SAM" id="Phobius"/>
    </source>
</evidence>
<organism evidence="3 4">
    <name type="scientific">Idiomarina tyrosinivorans</name>
    <dbReference type="NCBI Taxonomy" id="1445662"/>
    <lineage>
        <taxon>Bacteria</taxon>
        <taxon>Pseudomonadati</taxon>
        <taxon>Pseudomonadota</taxon>
        <taxon>Gammaproteobacteria</taxon>
        <taxon>Alteromonadales</taxon>
        <taxon>Idiomarinaceae</taxon>
        <taxon>Idiomarina</taxon>
    </lineage>
</organism>
<evidence type="ECO:0000259" key="2">
    <source>
        <dbReference type="Pfam" id="PF02517"/>
    </source>
</evidence>
<feature type="transmembrane region" description="Helical" evidence="1">
    <location>
        <begin position="46"/>
        <end position="69"/>
    </location>
</feature>
<keyword evidence="1" id="KW-0472">Membrane</keyword>
<sequence length="205" mass="22445">MRSTKPSSSSIKPGDLLAGQLILAAIAVVTIYWFDTPVPIPVIGNLNALCLGVAFAGLSFLLIIVGLNGPKWLAKPLQQQVQFVYPIVAEFNALRLTALALAAGVSEELLFRVALQYWSVEWFGTLLGVLAIALLFALLHCMSWTYVATTFVIGLALGSAYAYWQSIALVVSWHFCYDLLALFALRYFPEKLGLDIKGFQETANQ</sequence>
<evidence type="ECO:0000313" key="4">
    <source>
        <dbReference type="Proteomes" id="UP000287996"/>
    </source>
</evidence>
<gene>
    <name evidence="3" type="ORF">CWI84_01840</name>
</gene>
<dbReference type="OrthoDB" id="118729at2"/>
<feature type="domain" description="CAAX prenyl protease 2/Lysostaphin resistance protein A-like" evidence="2">
    <location>
        <begin position="93"/>
        <end position="179"/>
    </location>
</feature>
<keyword evidence="1" id="KW-0812">Transmembrane</keyword>
<feature type="transmembrane region" description="Helical" evidence="1">
    <location>
        <begin position="122"/>
        <end position="139"/>
    </location>
</feature>
<reference evidence="3 4" key="1">
    <citation type="journal article" date="2011" name="Front. Microbiol.">
        <title>Genomic signatures of strain selection and enhancement in Bacillus atrophaeus var. globigii, a historical biowarfare simulant.</title>
        <authorList>
            <person name="Gibbons H.S."/>
            <person name="Broomall S.M."/>
            <person name="McNew L.A."/>
            <person name="Daligault H."/>
            <person name="Chapman C."/>
            <person name="Bruce D."/>
            <person name="Karavis M."/>
            <person name="Krepps M."/>
            <person name="McGregor P.A."/>
            <person name="Hong C."/>
            <person name="Park K.H."/>
            <person name="Akmal A."/>
            <person name="Feldman A."/>
            <person name="Lin J.S."/>
            <person name="Chang W.E."/>
            <person name="Higgs B.W."/>
            <person name="Demirev P."/>
            <person name="Lindquist J."/>
            <person name="Liem A."/>
            <person name="Fochler E."/>
            <person name="Read T.D."/>
            <person name="Tapia R."/>
            <person name="Johnson S."/>
            <person name="Bishop-Lilly K.A."/>
            <person name="Detter C."/>
            <person name="Han C."/>
            <person name="Sozhamannan S."/>
            <person name="Rosenzweig C.N."/>
            <person name="Skowronski E.W."/>
        </authorList>
    </citation>
    <scope>NUCLEOTIDE SEQUENCE [LARGE SCALE GENOMIC DNA]</scope>
    <source>
        <strain evidence="3 4">CC-PW-9</strain>
    </source>
</reference>